<proteinExistence type="predicted"/>
<accession>W4M9B8</accession>
<dbReference type="Proteomes" id="UP000019140">
    <property type="component" value="Unassembled WGS sequence"/>
</dbReference>
<dbReference type="AlphaFoldDB" id="W4M9B8"/>
<evidence type="ECO:0000313" key="2">
    <source>
        <dbReference type="Proteomes" id="UP000019140"/>
    </source>
</evidence>
<dbReference type="HOGENOM" id="CLU_1821846_0_0_7"/>
<evidence type="ECO:0008006" key="3">
    <source>
        <dbReference type="Google" id="ProtNLM"/>
    </source>
</evidence>
<reference evidence="1 2" key="1">
    <citation type="journal article" date="2014" name="Nature">
        <title>An environmental bacterial taxon with a large and distinct metabolic repertoire.</title>
        <authorList>
            <person name="Wilson M.C."/>
            <person name="Mori T."/>
            <person name="Ruckert C."/>
            <person name="Uria A.R."/>
            <person name="Helf M.J."/>
            <person name="Takada K."/>
            <person name="Gernert C."/>
            <person name="Steffens U.A."/>
            <person name="Heycke N."/>
            <person name="Schmitt S."/>
            <person name="Rinke C."/>
            <person name="Helfrich E.J."/>
            <person name="Brachmann A.O."/>
            <person name="Gurgui C."/>
            <person name="Wakimoto T."/>
            <person name="Kracht M."/>
            <person name="Crusemann M."/>
            <person name="Hentschel U."/>
            <person name="Abe I."/>
            <person name="Matsunaga S."/>
            <person name="Kalinowski J."/>
            <person name="Takeyama H."/>
            <person name="Piel J."/>
        </authorList>
    </citation>
    <scope>NUCLEOTIDE SEQUENCE [LARGE SCALE GENOMIC DNA]</scope>
    <source>
        <strain evidence="2">TSY2</strain>
    </source>
</reference>
<protein>
    <recommendedName>
        <fullName evidence="3">NAD-dependent epimerase/dehydratase domain-containing protein</fullName>
    </recommendedName>
</protein>
<dbReference type="SUPFAM" id="SSF51735">
    <property type="entry name" value="NAD(P)-binding Rossmann-fold domains"/>
    <property type="match status" value="1"/>
</dbReference>
<keyword evidence="2" id="KW-1185">Reference proteome</keyword>
<dbReference type="EMBL" id="AZHX01000559">
    <property type="protein sequence ID" value="ETX06964.1"/>
    <property type="molecule type" value="Genomic_DNA"/>
</dbReference>
<organism evidence="1 2">
    <name type="scientific">Candidatus Entotheonella gemina</name>
    <dbReference type="NCBI Taxonomy" id="1429439"/>
    <lineage>
        <taxon>Bacteria</taxon>
        <taxon>Pseudomonadati</taxon>
        <taxon>Nitrospinota/Tectimicrobiota group</taxon>
        <taxon>Candidatus Tectimicrobiota</taxon>
        <taxon>Candidatus Entotheonellia</taxon>
        <taxon>Candidatus Entotheonellales</taxon>
        <taxon>Candidatus Entotheonellaceae</taxon>
        <taxon>Candidatus Entotheonella</taxon>
    </lineage>
</organism>
<gene>
    <name evidence="1" type="ORF">ETSY2_13945</name>
</gene>
<name>W4M9B8_9BACT</name>
<dbReference type="InterPro" id="IPR036291">
    <property type="entry name" value="NAD(P)-bd_dom_sf"/>
</dbReference>
<evidence type="ECO:0000313" key="1">
    <source>
        <dbReference type="EMBL" id="ETX06964.1"/>
    </source>
</evidence>
<sequence length="141" mass="16159">MAQWVICMAEHKKTGVYNVTGPEEPLTFDQFLHACQETIGNDVTLSWASPAFLAEQHVKPWRDLPLWVPEEVQGMLQIDMTKSTADGLTFRPLSETINDTLTWAQHRPDTYVWQAGLTPEREARILAQWRRAERSNSIPLV</sequence>
<comment type="caution">
    <text evidence="1">The sequence shown here is derived from an EMBL/GenBank/DDBJ whole genome shotgun (WGS) entry which is preliminary data.</text>
</comment>